<feature type="region of interest" description="Disordered" evidence="1">
    <location>
        <begin position="208"/>
        <end position="227"/>
    </location>
</feature>
<dbReference type="Pfam" id="PF00505">
    <property type="entry name" value="HMG_box"/>
    <property type="match status" value="1"/>
</dbReference>
<organism evidence="3 4">
    <name type="scientific">Rhizoclosmatium globosum</name>
    <dbReference type="NCBI Taxonomy" id="329046"/>
    <lineage>
        <taxon>Eukaryota</taxon>
        <taxon>Fungi</taxon>
        <taxon>Fungi incertae sedis</taxon>
        <taxon>Chytridiomycota</taxon>
        <taxon>Chytridiomycota incertae sedis</taxon>
        <taxon>Chytridiomycetes</taxon>
        <taxon>Chytridiales</taxon>
        <taxon>Chytriomycetaceae</taxon>
        <taxon>Rhizoclosmatium</taxon>
    </lineage>
</organism>
<dbReference type="Gene3D" id="1.10.30.10">
    <property type="entry name" value="High mobility group box domain"/>
    <property type="match status" value="1"/>
</dbReference>
<protein>
    <recommendedName>
        <fullName evidence="2">HMG box domain-containing protein</fullName>
    </recommendedName>
</protein>
<reference evidence="3 4" key="1">
    <citation type="submission" date="2016-07" db="EMBL/GenBank/DDBJ databases">
        <title>Pervasive Adenine N6-methylation of Active Genes in Fungi.</title>
        <authorList>
            <consortium name="DOE Joint Genome Institute"/>
            <person name="Mondo S.J."/>
            <person name="Dannebaum R.O."/>
            <person name="Kuo R.C."/>
            <person name="Labutti K."/>
            <person name="Haridas S."/>
            <person name="Kuo A."/>
            <person name="Salamov A."/>
            <person name="Ahrendt S.R."/>
            <person name="Lipzen A."/>
            <person name="Sullivan W."/>
            <person name="Andreopoulos W.B."/>
            <person name="Clum A."/>
            <person name="Lindquist E."/>
            <person name="Daum C."/>
            <person name="Ramamoorthy G.K."/>
            <person name="Gryganskyi A."/>
            <person name="Culley D."/>
            <person name="Magnuson J.K."/>
            <person name="James T.Y."/>
            <person name="O'Malley M.A."/>
            <person name="Stajich J.E."/>
            <person name="Spatafora J.W."/>
            <person name="Visel A."/>
            <person name="Grigoriev I.V."/>
        </authorList>
    </citation>
    <scope>NUCLEOTIDE SEQUENCE [LARGE SCALE GENOMIC DNA]</scope>
    <source>
        <strain evidence="3 4">JEL800</strain>
    </source>
</reference>
<comment type="caution">
    <text evidence="3">The sequence shown here is derived from an EMBL/GenBank/DDBJ whole genome shotgun (WGS) entry which is preliminary data.</text>
</comment>
<name>A0A1Y2C7Z0_9FUNG</name>
<keyword evidence="4" id="KW-1185">Reference proteome</keyword>
<dbReference type="OrthoDB" id="2167544at2759"/>
<sequence>MNQRQAKRQAPNAFMVYRSEMLPELSRQRSFTSNELSAEVARLWNEESDVVRAKCFQKSRMLQHQLEMQQSGSGAADGRSYKAPVHKGIQRKRPSVDFVHKGPVQIHAKLPRHIADSSTSSASAVQVILPPLLRYSPPVHMPIVKLPSVAPLSPTVPVPNTINANIPLYITSNAQNVSNVSGPVGPPCMPTVSEFSFTSEYTFVNQNRTYGQPAGSQTSFSYNSLPIPRNEPRQEWKDLSIIHEPSPPLSEDSHRSSGLQPSFERDLPPSLPPIGSLLRALEQKHLFL</sequence>
<evidence type="ECO:0000259" key="2">
    <source>
        <dbReference type="SMART" id="SM00398"/>
    </source>
</evidence>
<proteinExistence type="predicted"/>
<dbReference type="InterPro" id="IPR009071">
    <property type="entry name" value="HMG_box_dom"/>
</dbReference>
<dbReference type="SMART" id="SM00398">
    <property type="entry name" value="HMG"/>
    <property type="match status" value="1"/>
</dbReference>
<dbReference type="InterPro" id="IPR036910">
    <property type="entry name" value="HMG_box_dom_sf"/>
</dbReference>
<evidence type="ECO:0000256" key="1">
    <source>
        <dbReference type="SAM" id="MobiDB-lite"/>
    </source>
</evidence>
<feature type="domain" description="HMG box" evidence="2">
    <location>
        <begin position="6"/>
        <end position="75"/>
    </location>
</feature>
<gene>
    <name evidence="3" type="ORF">BCR33DRAFT_717884</name>
</gene>
<dbReference type="EMBL" id="MCGO01000026">
    <property type="protein sequence ID" value="ORY43150.1"/>
    <property type="molecule type" value="Genomic_DNA"/>
</dbReference>
<feature type="region of interest" description="Disordered" evidence="1">
    <location>
        <begin position="243"/>
        <end position="270"/>
    </location>
</feature>
<evidence type="ECO:0000313" key="3">
    <source>
        <dbReference type="EMBL" id="ORY43150.1"/>
    </source>
</evidence>
<dbReference type="AlphaFoldDB" id="A0A1Y2C7Z0"/>
<dbReference type="Proteomes" id="UP000193642">
    <property type="component" value="Unassembled WGS sequence"/>
</dbReference>
<evidence type="ECO:0000313" key="4">
    <source>
        <dbReference type="Proteomes" id="UP000193642"/>
    </source>
</evidence>
<feature type="compositionally biased region" description="Polar residues" evidence="1">
    <location>
        <begin position="208"/>
        <end position="224"/>
    </location>
</feature>
<dbReference type="SUPFAM" id="SSF47095">
    <property type="entry name" value="HMG-box"/>
    <property type="match status" value="1"/>
</dbReference>
<accession>A0A1Y2C7Z0</accession>